<keyword evidence="1" id="KW-0812">Transmembrane</keyword>
<reference evidence="2" key="1">
    <citation type="submission" date="2013-04" db="EMBL/GenBank/DDBJ databases">
        <authorList>
            <person name="Qu J."/>
            <person name="Murali S.C."/>
            <person name="Bandaranaike D."/>
            <person name="Bellair M."/>
            <person name="Blankenburg K."/>
            <person name="Chao H."/>
            <person name="Dinh H."/>
            <person name="Doddapaneni H."/>
            <person name="Downs B."/>
            <person name="Dugan-Rocha S."/>
            <person name="Elkadiri S."/>
            <person name="Gnanaolivu R.D."/>
            <person name="Hernandez B."/>
            <person name="Javaid M."/>
            <person name="Jayaseelan J.C."/>
            <person name="Lee S."/>
            <person name="Li M."/>
            <person name="Ming W."/>
            <person name="Munidasa M."/>
            <person name="Muniz J."/>
            <person name="Nguyen L."/>
            <person name="Ongeri F."/>
            <person name="Osuji N."/>
            <person name="Pu L.-L."/>
            <person name="Puazo M."/>
            <person name="Qu C."/>
            <person name="Quiroz J."/>
            <person name="Raj R."/>
            <person name="Weissenberger G."/>
            <person name="Xin Y."/>
            <person name="Zou X."/>
            <person name="Han Y."/>
            <person name="Richards S."/>
            <person name="Worley K."/>
            <person name="Muzny D."/>
            <person name="Gibbs R."/>
        </authorList>
    </citation>
    <scope>NUCLEOTIDE SEQUENCE</scope>
    <source>
        <strain evidence="2">Sampled in the wild</strain>
    </source>
</reference>
<evidence type="ECO:0000313" key="2">
    <source>
        <dbReference type="EMBL" id="KAG8223353.1"/>
    </source>
</evidence>
<proteinExistence type="predicted"/>
<feature type="transmembrane region" description="Helical" evidence="1">
    <location>
        <begin position="45"/>
        <end position="66"/>
    </location>
</feature>
<reference evidence="2" key="2">
    <citation type="submission" date="2017-10" db="EMBL/GenBank/DDBJ databases">
        <title>Ladona fulva Genome sequencing and assembly.</title>
        <authorList>
            <person name="Murali S."/>
            <person name="Richards S."/>
            <person name="Bandaranaike D."/>
            <person name="Bellair M."/>
            <person name="Blankenburg K."/>
            <person name="Chao H."/>
            <person name="Dinh H."/>
            <person name="Doddapaneni H."/>
            <person name="Dugan-Rocha S."/>
            <person name="Elkadiri S."/>
            <person name="Gnanaolivu R."/>
            <person name="Hernandez B."/>
            <person name="Skinner E."/>
            <person name="Javaid M."/>
            <person name="Lee S."/>
            <person name="Li M."/>
            <person name="Ming W."/>
            <person name="Munidasa M."/>
            <person name="Muniz J."/>
            <person name="Nguyen L."/>
            <person name="Hughes D."/>
            <person name="Osuji N."/>
            <person name="Pu L.-L."/>
            <person name="Puazo M."/>
            <person name="Qu C."/>
            <person name="Quiroz J."/>
            <person name="Raj R."/>
            <person name="Weissenberger G."/>
            <person name="Xin Y."/>
            <person name="Zou X."/>
            <person name="Han Y."/>
            <person name="Worley K."/>
            <person name="Muzny D."/>
            <person name="Gibbs R."/>
        </authorList>
    </citation>
    <scope>NUCLEOTIDE SEQUENCE</scope>
    <source>
        <strain evidence="2">Sampled in the wild</strain>
    </source>
</reference>
<dbReference type="Proteomes" id="UP000792457">
    <property type="component" value="Unassembled WGS sequence"/>
</dbReference>
<sequence length="111" mass="12658">MPNIVSQLKSLTFLLKWLELALAIVCIALLRNAVLFPSIDMDKIAVSYMTICGYILINTVMVIGFFKDEQMPKTLVRTIKKKRSPHTSVFLFTPILRSEVLIESRKKSKVT</sequence>
<gene>
    <name evidence="2" type="ORF">J437_LFUL001231</name>
</gene>
<evidence type="ECO:0000256" key="1">
    <source>
        <dbReference type="SAM" id="Phobius"/>
    </source>
</evidence>
<keyword evidence="1" id="KW-1133">Transmembrane helix</keyword>
<accession>A0A8K0NVI9</accession>
<protein>
    <submittedName>
        <fullName evidence="2">Uncharacterized protein</fullName>
    </submittedName>
</protein>
<keyword evidence="3" id="KW-1185">Reference proteome</keyword>
<feature type="transmembrane region" description="Helical" evidence="1">
    <location>
        <begin position="20"/>
        <end position="39"/>
    </location>
</feature>
<keyword evidence="1" id="KW-0472">Membrane</keyword>
<dbReference type="AlphaFoldDB" id="A0A8K0NVI9"/>
<dbReference type="EMBL" id="KZ308157">
    <property type="protein sequence ID" value="KAG8223353.1"/>
    <property type="molecule type" value="Genomic_DNA"/>
</dbReference>
<comment type="caution">
    <text evidence="2">The sequence shown here is derived from an EMBL/GenBank/DDBJ whole genome shotgun (WGS) entry which is preliminary data.</text>
</comment>
<name>A0A8K0NVI9_LADFU</name>
<organism evidence="2 3">
    <name type="scientific">Ladona fulva</name>
    <name type="common">Scarce chaser dragonfly</name>
    <name type="synonym">Libellula fulva</name>
    <dbReference type="NCBI Taxonomy" id="123851"/>
    <lineage>
        <taxon>Eukaryota</taxon>
        <taxon>Metazoa</taxon>
        <taxon>Ecdysozoa</taxon>
        <taxon>Arthropoda</taxon>
        <taxon>Hexapoda</taxon>
        <taxon>Insecta</taxon>
        <taxon>Pterygota</taxon>
        <taxon>Palaeoptera</taxon>
        <taxon>Odonata</taxon>
        <taxon>Epiprocta</taxon>
        <taxon>Anisoptera</taxon>
        <taxon>Libelluloidea</taxon>
        <taxon>Libellulidae</taxon>
        <taxon>Ladona</taxon>
    </lineage>
</organism>
<dbReference type="OrthoDB" id="8187586at2759"/>
<evidence type="ECO:0000313" key="3">
    <source>
        <dbReference type="Proteomes" id="UP000792457"/>
    </source>
</evidence>